<dbReference type="GO" id="GO:0006952">
    <property type="term" value="P:defense response"/>
    <property type="evidence" value="ECO:0007669"/>
    <property type="project" value="UniProtKB-KW"/>
</dbReference>
<dbReference type="Pfam" id="PF25019">
    <property type="entry name" value="LRR_R13L1-DRL21"/>
    <property type="match status" value="1"/>
</dbReference>
<gene>
    <name evidence="13" type="ORF">URODEC1_LOCUS11604</name>
</gene>
<evidence type="ECO:0000259" key="10">
    <source>
        <dbReference type="Pfam" id="PF23559"/>
    </source>
</evidence>
<dbReference type="SUPFAM" id="SSF52540">
    <property type="entry name" value="P-loop containing nucleoside triphosphate hydrolases"/>
    <property type="match status" value="1"/>
</dbReference>
<dbReference type="Pfam" id="PF23598">
    <property type="entry name" value="LRR_14"/>
    <property type="match status" value="1"/>
</dbReference>
<accession>A0ABC8WAY4</accession>
<dbReference type="InterPro" id="IPR027417">
    <property type="entry name" value="P-loop_NTPase"/>
</dbReference>
<keyword evidence="3" id="KW-0677">Repeat</keyword>
<dbReference type="InterPro" id="IPR032675">
    <property type="entry name" value="LRR_dom_sf"/>
</dbReference>
<keyword evidence="2" id="KW-0433">Leucine-rich repeat</keyword>
<keyword evidence="6" id="KW-0067">ATP-binding</keyword>
<dbReference type="SUPFAM" id="SSF52058">
    <property type="entry name" value="L domain-like"/>
    <property type="match status" value="2"/>
</dbReference>
<keyword evidence="5" id="KW-0611">Plant defense</keyword>
<dbReference type="InterPro" id="IPR056789">
    <property type="entry name" value="LRR_R13L1-DRL21"/>
</dbReference>
<evidence type="ECO:0000313" key="13">
    <source>
        <dbReference type="EMBL" id="CAL4905340.1"/>
    </source>
</evidence>
<reference evidence="13 14" key="2">
    <citation type="submission" date="2024-10" db="EMBL/GenBank/DDBJ databases">
        <authorList>
            <person name="Ryan C."/>
        </authorList>
    </citation>
    <scope>NUCLEOTIDE SEQUENCE [LARGE SCALE GENOMIC DNA]</scope>
</reference>
<dbReference type="InterPro" id="IPR055414">
    <property type="entry name" value="LRR_R13L4/SHOC2-like"/>
</dbReference>
<evidence type="ECO:0000256" key="1">
    <source>
        <dbReference type="ARBA" id="ARBA00008894"/>
    </source>
</evidence>
<keyword evidence="14" id="KW-1185">Reference proteome</keyword>
<comment type="similarity">
    <text evidence="1">Belongs to the disease resistance NB-LRR family.</text>
</comment>
<dbReference type="GO" id="GO:0051707">
    <property type="term" value="P:response to other organism"/>
    <property type="evidence" value="ECO:0007669"/>
    <property type="project" value="UniProtKB-ARBA"/>
</dbReference>
<dbReference type="PANTHER" id="PTHR36766:SF40">
    <property type="entry name" value="DISEASE RESISTANCE PROTEIN RGA3"/>
    <property type="match status" value="1"/>
</dbReference>
<evidence type="ECO:0000256" key="6">
    <source>
        <dbReference type="ARBA" id="ARBA00022840"/>
    </source>
</evidence>
<dbReference type="Pfam" id="PF00560">
    <property type="entry name" value="LRR_1"/>
    <property type="match status" value="1"/>
</dbReference>
<evidence type="ECO:0000256" key="5">
    <source>
        <dbReference type="ARBA" id="ARBA00022821"/>
    </source>
</evidence>
<evidence type="ECO:0000256" key="3">
    <source>
        <dbReference type="ARBA" id="ARBA00022737"/>
    </source>
</evidence>
<dbReference type="SMART" id="SM00369">
    <property type="entry name" value="LRR_TYP"/>
    <property type="match status" value="6"/>
</dbReference>
<evidence type="ECO:0000256" key="4">
    <source>
        <dbReference type="ARBA" id="ARBA00022741"/>
    </source>
</evidence>
<dbReference type="InterPro" id="IPR002182">
    <property type="entry name" value="NB-ARC"/>
</dbReference>
<feature type="domain" description="Disease resistance N-terminal" evidence="9">
    <location>
        <begin position="10"/>
        <end position="91"/>
    </location>
</feature>
<dbReference type="Pfam" id="PF18052">
    <property type="entry name" value="Rx_N"/>
    <property type="match status" value="1"/>
</dbReference>
<dbReference type="InterPro" id="IPR041118">
    <property type="entry name" value="Rx_N"/>
</dbReference>
<dbReference type="InterPro" id="IPR036388">
    <property type="entry name" value="WH-like_DNA-bd_sf"/>
</dbReference>
<dbReference type="InterPro" id="IPR058922">
    <property type="entry name" value="WHD_DRP"/>
</dbReference>
<evidence type="ECO:0000256" key="7">
    <source>
        <dbReference type="ARBA" id="ARBA00023054"/>
    </source>
</evidence>
<evidence type="ECO:0000259" key="11">
    <source>
        <dbReference type="Pfam" id="PF23598"/>
    </source>
</evidence>
<feature type="domain" description="Disease resistance R13L4/SHOC-2-like LRR" evidence="11">
    <location>
        <begin position="567"/>
        <end position="700"/>
    </location>
</feature>
<keyword evidence="7" id="KW-0175">Coiled coil</keyword>
<dbReference type="InterPro" id="IPR003591">
    <property type="entry name" value="Leu-rich_rpt_typical-subtyp"/>
</dbReference>
<dbReference type="Gene3D" id="1.20.5.4130">
    <property type="match status" value="1"/>
</dbReference>
<organism evidence="13 14">
    <name type="scientific">Urochloa decumbens</name>
    <dbReference type="NCBI Taxonomy" id="240449"/>
    <lineage>
        <taxon>Eukaryota</taxon>
        <taxon>Viridiplantae</taxon>
        <taxon>Streptophyta</taxon>
        <taxon>Embryophyta</taxon>
        <taxon>Tracheophyta</taxon>
        <taxon>Spermatophyta</taxon>
        <taxon>Magnoliopsida</taxon>
        <taxon>Liliopsida</taxon>
        <taxon>Poales</taxon>
        <taxon>Poaceae</taxon>
        <taxon>PACMAD clade</taxon>
        <taxon>Panicoideae</taxon>
        <taxon>Panicodae</taxon>
        <taxon>Paniceae</taxon>
        <taxon>Melinidinae</taxon>
        <taxon>Urochloa</taxon>
    </lineage>
</organism>
<proteinExistence type="inferred from homology"/>
<feature type="domain" description="Disease resistance protein winged helix" evidence="10">
    <location>
        <begin position="449"/>
        <end position="519"/>
    </location>
</feature>
<evidence type="ECO:0000259" key="8">
    <source>
        <dbReference type="Pfam" id="PF00931"/>
    </source>
</evidence>
<evidence type="ECO:0000256" key="2">
    <source>
        <dbReference type="ARBA" id="ARBA00022614"/>
    </source>
</evidence>
<dbReference type="Proteomes" id="UP001497457">
    <property type="component" value="Chromosome 12b"/>
</dbReference>
<evidence type="ECO:0000259" key="9">
    <source>
        <dbReference type="Pfam" id="PF18052"/>
    </source>
</evidence>
<feature type="domain" description="R13L1/DRL21-like LRR repeat region" evidence="12">
    <location>
        <begin position="959"/>
        <end position="1089"/>
    </location>
</feature>
<dbReference type="Gene3D" id="3.80.10.10">
    <property type="entry name" value="Ribonuclease Inhibitor"/>
    <property type="match status" value="4"/>
</dbReference>
<protein>
    <submittedName>
        <fullName evidence="13">Uncharacterized protein</fullName>
    </submittedName>
</protein>
<sequence>MASASAVAGPIASRLAGLLTDETILLWGFKDDVDGLRKTMEKLQALKHDADRRESQNGERRETVRVWMKNFKSATYDVEDLLDRLEAIKLMKHNQPKIKLLFSSYNPLLVRLTLVHKMKKLKKDLCGIEEEGHRLDLVPRDIPTWTAGTASQDTNVSSTNGYRGIIEMIGRDTEKQHLMELLLKTDAEEDISIIPIVGLGGMGKTTLAAQAVYGDERTKIFDLRVWVDMSKFDLRRIRDKIISEANNCISTGTSERYTTQIEVDEVQAIMEQMQSMLPTKRYLIILDDMWEEDINNLNNLKQMLQYGARGSKIILTTRKQQVVENLKLDDVVERRTIFPVLRSEQINLDSLSVEDCWNVMRQTALSNKDVGGLEDTGKKIAERCGGLPLLARSLGFLMSQEVSAPAWEEIRDREIILDMEEDKMTLQSLMLSYYYMSLEFKLCFTYCAVFPKGFVISSDHLIQQWRALGYIPESTRGRRCINYLLGMSFLQISQSSQSSPELTTFPYKLTMHDLVHDLARITLDKELTVLHALEQMTWNGLEKHYCRHMRLVDYQRQLKGIKEFPNKIRSLHFTVSSGMQLPHSKSKYLRVLDFRGCSSSNKIEGEPAAANISLPSSIHRLLLLKYLDASGLPITSFPKSFHKLRNMQTLIMSDCALETLPDNIGCLLNLSHFDLSGNNSLNKLPMSFAQLSVLSFLNLSRCSELQELPKSIHKLESLRHLDMSRCCALQKLPDDFGSLPKLLFLNMSGCSKLVKLPDKLNLMSLEHLNLSSCHELRNLPQDFGGNLPKLEFLQLCDCHKVQVLPDSFCQLRYLKDLDLSDCHDLKELPECFGSLSELHSLNLSSCSKLRSLPESFGDLPKLKHLNLSYCVRFEKLPCSFCNLELRTLSMSALRSLCELPDGVGNMTSLTLFEVSTGRYNIDDELAPSILTRLGLHERIMHDAHDAQKSAHDGWRSSIASLRTMTMTCQCLSIIDQFDLHNVKRPEDAKRAKLRDNPDLWELILSWYGAKGTENRRDAEEVLENLVLPRTLLERFRPKSYMSRNFCNWMVDISSYIHYLTSIRLVRLNTCVSLPPLGMLPNLRLLKMEDIPNIRKIGKEFYGEEGTCKKLRVIELIDLQNLEEWWTTRSGDEDDEFLIPNLHRLEVLRCPKLKFMPCPPKSLYWLLQNSDEVLPVHGFGRLSSTTLPFHAQIFSRDFSLDKWGRLQHLTTLEELEVTGDSRLSTFPEASPCFPCLRHLHLSLENLEILPEWLGQLTTLEELVISDCPNLTSLPASIRNLTTLKRLRIWGCPRLIERCKGEDARKVSHIPEIEHDHRRFVPRQP</sequence>
<dbReference type="GO" id="GO:0005524">
    <property type="term" value="F:ATP binding"/>
    <property type="evidence" value="ECO:0007669"/>
    <property type="project" value="UniProtKB-KW"/>
</dbReference>
<dbReference type="Gene3D" id="3.40.50.300">
    <property type="entry name" value="P-loop containing nucleotide triphosphate hydrolases"/>
    <property type="match status" value="1"/>
</dbReference>
<evidence type="ECO:0000313" key="14">
    <source>
        <dbReference type="Proteomes" id="UP001497457"/>
    </source>
</evidence>
<dbReference type="EMBL" id="OZ075122">
    <property type="protein sequence ID" value="CAL4905340.1"/>
    <property type="molecule type" value="Genomic_DNA"/>
</dbReference>
<evidence type="ECO:0000259" key="12">
    <source>
        <dbReference type="Pfam" id="PF25019"/>
    </source>
</evidence>
<dbReference type="Pfam" id="PF23559">
    <property type="entry name" value="WHD_DRP"/>
    <property type="match status" value="1"/>
</dbReference>
<name>A0ABC8WAY4_9POAL</name>
<dbReference type="Pfam" id="PF00931">
    <property type="entry name" value="NB-ARC"/>
    <property type="match status" value="1"/>
</dbReference>
<dbReference type="PRINTS" id="PR00364">
    <property type="entry name" value="DISEASERSIST"/>
</dbReference>
<reference evidence="14" key="1">
    <citation type="submission" date="2024-06" db="EMBL/GenBank/DDBJ databases">
        <authorList>
            <person name="Ryan C."/>
        </authorList>
    </citation>
    <scope>NUCLEOTIDE SEQUENCE [LARGE SCALE GENOMIC DNA]</scope>
</reference>
<dbReference type="Gene3D" id="1.10.10.10">
    <property type="entry name" value="Winged helix-like DNA-binding domain superfamily/Winged helix DNA-binding domain"/>
    <property type="match status" value="1"/>
</dbReference>
<keyword evidence="4" id="KW-0547">Nucleotide-binding</keyword>
<dbReference type="PANTHER" id="PTHR36766">
    <property type="entry name" value="PLANT BROAD-SPECTRUM MILDEW RESISTANCE PROTEIN RPW8"/>
    <property type="match status" value="1"/>
</dbReference>
<feature type="domain" description="NB-ARC" evidence="8">
    <location>
        <begin position="174"/>
        <end position="331"/>
    </location>
</feature>
<dbReference type="InterPro" id="IPR001611">
    <property type="entry name" value="Leu-rich_rpt"/>
</dbReference>